<evidence type="ECO:0000256" key="3">
    <source>
        <dbReference type="ARBA" id="ARBA00022692"/>
    </source>
</evidence>
<name>A0A926EW91_9FIRM</name>
<keyword evidence="4 6" id="KW-1133">Transmembrane helix</keyword>
<dbReference type="PANTHER" id="PTHR47089:SF1">
    <property type="entry name" value="GUANOSINE ABC TRANSPORTER PERMEASE PROTEIN NUPP"/>
    <property type="match status" value="1"/>
</dbReference>
<evidence type="ECO:0000256" key="5">
    <source>
        <dbReference type="ARBA" id="ARBA00023136"/>
    </source>
</evidence>
<keyword evidence="3 6" id="KW-0812">Transmembrane</keyword>
<protein>
    <submittedName>
        <fullName evidence="7">ABC transporter permease</fullName>
    </submittedName>
</protein>
<dbReference type="EMBL" id="JACRTG010000025">
    <property type="protein sequence ID" value="MBC8588677.1"/>
    <property type="molecule type" value="Genomic_DNA"/>
</dbReference>
<evidence type="ECO:0000313" key="8">
    <source>
        <dbReference type="Proteomes" id="UP000601171"/>
    </source>
</evidence>
<feature type="transmembrane region" description="Helical" evidence="6">
    <location>
        <begin position="20"/>
        <end position="40"/>
    </location>
</feature>
<keyword evidence="2" id="KW-1003">Cell membrane</keyword>
<feature type="transmembrane region" description="Helical" evidence="6">
    <location>
        <begin position="198"/>
        <end position="217"/>
    </location>
</feature>
<evidence type="ECO:0000256" key="1">
    <source>
        <dbReference type="ARBA" id="ARBA00004651"/>
    </source>
</evidence>
<organism evidence="7 8">
    <name type="scientific">Paratissierella segnis</name>
    <dbReference type="NCBI Taxonomy" id="2763679"/>
    <lineage>
        <taxon>Bacteria</taxon>
        <taxon>Bacillati</taxon>
        <taxon>Bacillota</taxon>
        <taxon>Tissierellia</taxon>
        <taxon>Tissierellales</taxon>
        <taxon>Tissierellaceae</taxon>
        <taxon>Paratissierella</taxon>
    </lineage>
</organism>
<sequence>MSKKEKVKTTKQIEGMFSIIRTLLAVTIALIFAFFLISTVSDNPIKDFSTLLIGPLANTGRMITVVSKMIPLLFTGVAVSLIYSAGQINIAAEGAFFAGAVASTVVAIIEGIPAPIHIILSLLAGAVTGAIVMGIPAIMNVRYNVVTIVSSLMMNYVALYGGLYIILNPLRDPSAGFEASFSFAKSAILPRILGNDRLHIGLLIGLAVVIFGSILLYKRPFGYSIRTVGANKRFAIYSGIPVDKTIVLTSLLSGAIAGMGGSVETLGNYSRFVYSGFTNHGWDGIMLAVLCRNNPKTIPFAAFFLAYLKTSADSLNLTSKIPPEIISVIQAIIIIFIAAEKLLSKWEHKKIVANSQKVMAVEKGD</sequence>
<feature type="transmembrane region" description="Helical" evidence="6">
    <location>
        <begin position="90"/>
        <end position="109"/>
    </location>
</feature>
<dbReference type="Pfam" id="PF02653">
    <property type="entry name" value="BPD_transp_2"/>
    <property type="match status" value="1"/>
</dbReference>
<dbReference type="GO" id="GO:0022857">
    <property type="term" value="F:transmembrane transporter activity"/>
    <property type="evidence" value="ECO:0007669"/>
    <property type="project" value="InterPro"/>
</dbReference>
<evidence type="ECO:0000256" key="4">
    <source>
        <dbReference type="ARBA" id="ARBA00022989"/>
    </source>
</evidence>
<dbReference type="PANTHER" id="PTHR47089">
    <property type="entry name" value="ABC TRANSPORTER, PERMEASE PROTEIN"/>
    <property type="match status" value="1"/>
</dbReference>
<dbReference type="GO" id="GO:0005886">
    <property type="term" value="C:plasma membrane"/>
    <property type="evidence" value="ECO:0007669"/>
    <property type="project" value="UniProtKB-SubCell"/>
</dbReference>
<dbReference type="Proteomes" id="UP000601171">
    <property type="component" value="Unassembled WGS sequence"/>
</dbReference>
<evidence type="ECO:0000256" key="2">
    <source>
        <dbReference type="ARBA" id="ARBA00022475"/>
    </source>
</evidence>
<comment type="caution">
    <text evidence="7">The sequence shown here is derived from an EMBL/GenBank/DDBJ whole genome shotgun (WGS) entry which is preliminary data.</text>
</comment>
<keyword evidence="8" id="KW-1185">Reference proteome</keyword>
<feature type="transmembrane region" description="Helical" evidence="6">
    <location>
        <begin position="60"/>
        <end position="83"/>
    </location>
</feature>
<feature type="transmembrane region" description="Helical" evidence="6">
    <location>
        <begin position="145"/>
        <end position="167"/>
    </location>
</feature>
<accession>A0A926EW91</accession>
<dbReference type="CDD" id="cd06580">
    <property type="entry name" value="TM_PBP1_transp_TpRbsC_like"/>
    <property type="match status" value="1"/>
</dbReference>
<comment type="subcellular location">
    <subcellularLocation>
        <location evidence="1">Cell membrane</location>
        <topology evidence="1">Multi-pass membrane protein</topology>
    </subcellularLocation>
</comment>
<dbReference type="AlphaFoldDB" id="A0A926EW91"/>
<keyword evidence="5 6" id="KW-0472">Membrane</keyword>
<dbReference type="RefSeq" id="WP_262430131.1">
    <property type="nucleotide sequence ID" value="NZ_JACRTG010000025.1"/>
</dbReference>
<feature type="transmembrane region" description="Helical" evidence="6">
    <location>
        <begin position="115"/>
        <end position="138"/>
    </location>
</feature>
<evidence type="ECO:0000313" key="7">
    <source>
        <dbReference type="EMBL" id="MBC8588677.1"/>
    </source>
</evidence>
<reference evidence="7" key="1">
    <citation type="submission" date="2020-08" db="EMBL/GenBank/DDBJ databases">
        <title>Genome public.</title>
        <authorList>
            <person name="Liu C."/>
            <person name="Sun Q."/>
        </authorList>
    </citation>
    <scope>NUCLEOTIDE SEQUENCE</scope>
    <source>
        <strain evidence="7">BX21</strain>
    </source>
</reference>
<dbReference type="InterPro" id="IPR001851">
    <property type="entry name" value="ABC_transp_permease"/>
</dbReference>
<gene>
    <name evidence="7" type="ORF">H8707_10605</name>
</gene>
<evidence type="ECO:0000256" key="6">
    <source>
        <dbReference type="SAM" id="Phobius"/>
    </source>
</evidence>
<proteinExistence type="predicted"/>